<evidence type="ECO:0000313" key="2">
    <source>
        <dbReference type="Proteomes" id="UP000694845"/>
    </source>
</evidence>
<protein>
    <submittedName>
        <fullName evidence="3">Uncharacterized protein LOC110984338</fullName>
    </submittedName>
</protein>
<gene>
    <name evidence="3" type="primary">LOC110984338</name>
</gene>
<feature type="compositionally biased region" description="Low complexity" evidence="1">
    <location>
        <begin position="42"/>
        <end position="51"/>
    </location>
</feature>
<name>A0A8B7Z3A1_ACAPL</name>
<sequence>MSSGVEARGHTNVRRFSPAHIGNSVTDISVRPRERRDVPGASSQQSSTVTLTTLCDQSQKVLIYADLHHTKTQSTPAPSIPARPPTQYADINQYLLSSAPREAPPFFIDDSSSVGEETQSVEDPEANEENAPPIPLRGNPIPPPERDWQYY</sequence>
<feature type="compositionally biased region" description="Pro residues" evidence="1">
    <location>
        <begin position="132"/>
        <end position="143"/>
    </location>
</feature>
<dbReference type="KEGG" id="aplc:110984338"/>
<keyword evidence="2" id="KW-1185">Reference proteome</keyword>
<organism evidence="2 3">
    <name type="scientific">Acanthaster planci</name>
    <name type="common">Crown-of-thorns starfish</name>
    <dbReference type="NCBI Taxonomy" id="133434"/>
    <lineage>
        <taxon>Eukaryota</taxon>
        <taxon>Metazoa</taxon>
        <taxon>Echinodermata</taxon>
        <taxon>Eleutherozoa</taxon>
        <taxon>Asterozoa</taxon>
        <taxon>Asteroidea</taxon>
        <taxon>Valvatacea</taxon>
        <taxon>Valvatida</taxon>
        <taxon>Acanthasteridae</taxon>
        <taxon>Acanthaster</taxon>
    </lineage>
</organism>
<feature type="region of interest" description="Disordered" evidence="1">
    <location>
        <begin position="1"/>
        <end position="51"/>
    </location>
</feature>
<dbReference type="Proteomes" id="UP000694845">
    <property type="component" value="Unplaced"/>
</dbReference>
<proteinExistence type="predicted"/>
<dbReference type="OMA" id="FRFAENI"/>
<evidence type="ECO:0000256" key="1">
    <source>
        <dbReference type="SAM" id="MobiDB-lite"/>
    </source>
</evidence>
<dbReference type="OrthoDB" id="10614538at2759"/>
<feature type="region of interest" description="Disordered" evidence="1">
    <location>
        <begin position="102"/>
        <end position="151"/>
    </location>
</feature>
<reference evidence="3" key="1">
    <citation type="submission" date="2025-08" db="UniProtKB">
        <authorList>
            <consortium name="RefSeq"/>
        </authorList>
    </citation>
    <scope>IDENTIFICATION</scope>
</reference>
<evidence type="ECO:0000313" key="3">
    <source>
        <dbReference type="RefSeq" id="XP_022100109.1"/>
    </source>
</evidence>
<dbReference type="GeneID" id="110984338"/>
<accession>A0A8B7Z3A1</accession>
<dbReference type="AlphaFoldDB" id="A0A8B7Z3A1"/>
<dbReference type="RefSeq" id="XP_022100109.1">
    <property type="nucleotide sequence ID" value="XM_022244417.1"/>
</dbReference>
<feature type="compositionally biased region" description="Acidic residues" evidence="1">
    <location>
        <begin position="119"/>
        <end position="128"/>
    </location>
</feature>